<evidence type="ECO:0000256" key="4">
    <source>
        <dbReference type="ARBA" id="ARBA00035256"/>
    </source>
</evidence>
<dbReference type="Gene3D" id="1.10.287.610">
    <property type="entry name" value="Helix hairpin bin"/>
    <property type="match status" value="1"/>
</dbReference>
<dbReference type="PANTHER" id="PTHR12534:SF0">
    <property type="entry name" value="SMALL RIBOSOMAL SUBUNIT PROTEIN US2M"/>
    <property type="match status" value="1"/>
</dbReference>
<organism evidence="8 9">
    <name type="scientific">Syntrophus gentianae</name>
    <dbReference type="NCBI Taxonomy" id="43775"/>
    <lineage>
        <taxon>Bacteria</taxon>
        <taxon>Pseudomonadati</taxon>
        <taxon>Thermodesulfobacteriota</taxon>
        <taxon>Syntrophia</taxon>
        <taxon>Syntrophales</taxon>
        <taxon>Syntrophaceae</taxon>
        <taxon>Syntrophus</taxon>
    </lineage>
</organism>
<dbReference type="InterPro" id="IPR018130">
    <property type="entry name" value="Ribosomal_uS2_CS"/>
</dbReference>
<evidence type="ECO:0000256" key="1">
    <source>
        <dbReference type="ARBA" id="ARBA00006242"/>
    </source>
</evidence>
<reference evidence="8 9" key="1">
    <citation type="submission" date="2016-10" db="EMBL/GenBank/DDBJ databases">
        <authorList>
            <person name="de Groot N.N."/>
        </authorList>
    </citation>
    <scope>NUCLEOTIDE SEQUENCE [LARGE SCALE GENOMIC DNA]</scope>
    <source>
        <strain evidence="8 9">DSM 8423</strain>
    </source>
</reference>
<dbReference type="GO" id="GO:0006412">
    <property type="term" value="P:translation"/>
    <property type="evidence" value="ECO:0007669"/>
    <property type="project" value="UniProtKB-UniRule"/>
</dbReference>
<comment type="similarity">
    <text evidence="1 5 6">Belongs to the universal ribosomal protein uS2 family.</text>
</comment>
<dbReference type="NCBIfam" id="TIGR01011">
    <property type="entry name" value="rpsB_bact"/>
    <property type="match status" value="1"/>
</dbReference>
<accession>A0A1H7ZQ67</accession>
<dbReference type="FunFam" id="1.10.287.610:FF:000001">
    <property type="entry name" value="30S ribosomal protein S2"/>
    <property type="match status" value="1"/>
</dbReference>
<keyword evidence="9" id="KW-1185">Reference proteome</keyword>
<evidence type="ECO:0000256" key="3">
    <source>
        <dbReference type="ARBA" id="ARBA00023274"/>
    </source>
</evidence>
<feature type="compositionally biased region" description="Acidic residues" evidence="7">
    <location>
        <begin position="274"/>
        <end position="284"/>
    </location>
</feature>
<dbReference type="PROSITE" id="PS00963">
    <property type="entry name" value="RIBOSOMAL_S2_2"/>
    <property type="match status" value="1"/>
</dbReference>
<name>A0A1H7ZQ67_9BACT</name>
<dbReference type="GO" id="GO:0022627">
    <property type="term" value="C:cytosolic small ribosomal subunit"/>
    <property type="evidence" value="ECO:0007669"/>
    <property type="project" value="TreeGrafter"/>
</dbReference>
<dbReference type="Gene3D" id="3.40.50.10490">
    <property type="entry name" value="Glucose-6-phosphate isomerase like protein, domain 1"/>
    <property type="match status" value="1"/>
</dbReference>
<dbReference type="STRING" id="43775.SAMN04489760_12616"/>
<proteinExistence type="inferred from homology"/>
<sequence length="284" mass="31757">MAIISMKSLLEAGVHFGHQTNKWNPKMKPYIFGARNNIYIIDLQQTVGLFQTAYNFVIDTVTEGGNLLFIGTKKQSQDSIRDEAGRCGMPFVNQRWLGGMLTNFVTIKKRIDRLNNLEQMFEDDSVRAFPKKEIMGLSKEKEKLSKVIGGISKMKSLPAAVFVVDPKRETIAVNEAKKLGIPIVAIVDTNCDPDDIDYIIPGNDDAIRAIKLFSSKFADAVLEGKRRYEEKIQAETDKESETVEQQLGENSESDVPESIETKEGVSAAANSDRDETEQSNVEEE</sequence>
<dbReference type="PANTHER" id="PTHR12534">
    <property type="entry name" value="30S RIBOSOMAL PROTEIN S2 PROKARYOTIC AND ORGANELLAR"/>
    <property type="match status" value="1"/>
</dbReference>
<keyword evidence="2 5" id="KW-0689">Ribosomal protein</keyword>
<dbReference type="OrthoDB" id="9808036at2"/>
<evidence type="ECO:0000256" key="5">
    <source>
        <dbReference type="HAMAP-Rule" id="MF_00291"/>
    </source>
</evidence>
<dbReference type="InterPro" id="IPR023591">
    <property type="entry name" value="Ribosomal_uS2_flav_dom_sf"/>
</dbReference>
<evidence type="ECO:0000313" key="9">
    <source>
        <dbReference type="Proteomes" id="UP000198744"/>
    </source>
</evidence>
<dbReference type="Pfam" id="PF00318">
    <property type="entry name" value="Ribosomal_S2"/>
    <property type="match status" value="1"/>
</dbReference>
<evidence type="ECO:0000256" key="2">
    <source>
        <dbReference type="ARBA" id="ARBA00022980"/>
    </source>
</evidence>
<dbReference type="InterPro" id="IPR005706">
    <property type="entry name" value="Ribosomal_uS2_bac/mit/plastid"/>
</dbReference>
<dbReference type="AlphaFoldDB" id="A0A1H7ZQ67"/>
<dbReference type="Proteomes" id="UP000198744">
    <property type="component" value="Unassembled WGS sequence"/>
</dbReference>
<protein>
    <recommendedName>
        <fullName evidence="4 5">Small ribosomal subunit protein uS2</fullName>
    </recommendedName>
</protein>
<dbReference type="PROSITE" id="PS00962">
    <property type="entry name" value="RIBOSOMAL_S2_1"/>
    <property type="match status" value="1"/>
</dbReference>
<gene>
    <name evidence="5" type="primary">rpsB</name>
    <name evidence="8" type="ORF">SAMN04489760_12616</name>
</gene>
<dbReference type="SUPFAM" id="SSF52313">
    <property type="entry name" value="Ribosomal protein S2"/>
    <property type="match status" value="1"/>
</dbReference>
<evidence type="ECO:0000313" key="8">
    <source>
        <dbReference type="EMBL" id="SEM60752.1"/>
    </source>
</evidence>
<evidence type="ECO:0000256" key="6">
    <source>
        <dbReference type="RuleBase" id="RU003631"/>
    </source>
</evidence>
<evidence type="ECO:0000256" key="7">
    <source>
        <dbReference type="SAM" id="MobiDB-lite"/>
    </source>
</evidence>
<dbReference type="RefSeq" id="WP_093884323.1">
    <property type="nucleotide sequence ID" value="NZ_FOBS01000026.1"/>
</dbReference>
<keyword evidence="3 5" id="KW-0687">Ribonucleoprotein</keyword>
<dbReference type="EMBL" id="FOBS01000026">
    <property type="protein sequence ID" value="SEM60752.1"/>
    <property type="molecule type" value="Genomic_DNA"/>
</dbReference>
<dbReference type="GO" id="GO:0003735">
    <property type="term" value="F:structural constituent of ribosome"/>
    <property type="evidence" value="ECO:0007669"/>
    <property type="project" value="InterPro"/>
</dbReference>
<dbReference type="PRINTS" id="PR00395">
    <property type="entry name" value="RIBOSOMALS2"/>
</dbReference>
<dbReference type="CDD" id="cd01425">
    <property type="entry name" value="RPS2"/>
    <property type="match status" value="1"/>
</dbReference>
<dbReference type="HAMAP" id="MF_00291_B">
    <property type="entry name" value="Ribosomal_uS2_B"/>
    <property type="match status" value="1"/>
</dbReference>
<feature type="compositionally biased region" description="Basic and acidic residues" evidence="7">
    <location>
        <begin position="231"/>
        <end position="241"/>
    </location>
</feature>
<dbReference type="InterPro" id="IPR001865">
    <property type="entry name" value="Ribosomal_uS2"/>
</dbReference>
<feature type="region of interest" description="Disordered" evidence="7">
    <location>
        <begin position="231"/>
        <end position="284"/>
    </location>
</feature>